<dbReference type="NCBIfam" id="TIGR01409">
    <property type="entry name" value="TAT_signal_seq"/>
    <property type="match status" value="1"/>
</dbReference>
<dbReference type="Gene3D" id="3.20.20.140">
    <property type="entry name" value="Metal-dependent hydrolases"/>
    <property type="match status" value="1"/>
</dbReference>
<feature type="region of interest" description="Disordered" evidence="1">
    <location>
        <begin position="42"/>
        <end position="61"/>
    </location>
</feature>
<dbReference type="Gene3D" id="2.30.40.10">
    <property type="entry name" value="Urease, subunit C, domain 1"/>
    <property type="match status" value="1"/>
</dbReference>
<proteinExistence type="predicted"/>
<dbReference type="InterPro" id="IPR019546">
    <property type="entry name" value="TAT_signal_bac_arc"/>
</dbReference>
<keyword evidence="3" id="KW-1185">Reference proteome</keyword>
<gene>
    <name evidence="2" type="ORF">B0I33_11042</name>
</gene>
<organism evidence="2 3">
    <name type="scientific">Prauserella shujinwangii</name>
    <dbReference type="NCBI Taxonomy" id="1453103"/>
    <lineage>
        <taxon>Bacteria</taxon>
        <taxon>Bacillati</taxon>
        <taxon>Actinomycetota</taxon>
        <taxon>Actinomycetes</taxon>
        <taxon>Pseudonocardiales</taxon>
        <taxon>Pseudonocardiaceae</taxon>
        <taxon>Prauserella</taxon>
    </lineage>
</organism>
<dbReference type="SUPFAM" id="SSF51338">
    <property type="entry name" value="Composite domain of metallo-dependent hydrolases"/>
    <property type="match status" value="1"/>
</dbReference>
<dbReference type="EMBL" id="PVNH01000010">
    <property type="protein sequence ID" value="PRX44944.1"/>
    <property type="molecule type" value="Genomic_DNA"/>
</dbReference>
<comment type="caution">
    <text evidence="2">The sequence shown here is derived from an EMBL/GenBank/DDBJ whole genome shotgun (WGS) entry which is preliminary data.</text>
</comment>
<dbReference type="Proteomes" id="UP000238362">
    <property type="component" value="Unassembled WGS sequence"/>
</dbReference>
<dbReference type="AlphaFoldDB" id="A0A2T0LP07"/>
<evidence type="ECO:0000313" key="2">
    <source>
        <dbReference type="EMBL" id="PRX44944.1"/>
    </source>
</evidence>
<feature type="region of interest" description="Disordered" evidence="1">
    <location>
        <begin position="255"/>
        <end position="285"/>
    </location>
</feature>
<feature type="compositionally biased region" description="Basic and acidic residues" evidence="1">
    <location>
        <begin position="47"/>
        <end position="58"/>
    </location>
</feature>
<evidence type="ECO:0000256" key="1">
    <source>
        <dbReference type="SAM" id="MobiDB-lite"/>
    </source>
</evidence>
<sequence length="285" mass="30455">MHEGSDDRTPENPVPRSGRRDFLKASTAVAVTVAGTGLLGAPPVAAHGRDARPKDTGRPGRRYVIRGGAVMSTNPNVGNFEVADVLVEGKKFVAVRPDIHAPGAAVIDARGRIMMPGFVGTPHHLFETAQRAFLANGLLVDAGRRAAFGYFEGDDRTEARYPQDAYRIRKLCLSSADQLANMVMGGEISLSSDVETTIAADPFTQTRSAMTRQRMVVNQMVLEQGDFTPSCHWPTPAEGHHRCSPSVTSCGTRPATAPSTCGPTARPALSPPARRPTSLCRTPPC</sequence>
<accession>A0A2T0LP07</accession>
<protein>
    <submittedName>
        <fullName evidence="2">Secreted protein</fullName>
    </submittedName>
</protein>
<name>A0A2T0LP07_9PSEU</name>
<reference evidence="2 3" key="1">
    <citation type="submission" date="2018-03" db="EMBL/GenBank/DDBJ databases">
        <title>Genomic Encyclopedia of Type Strains, Phase III (KMG-III): the genomes of soil and plant-associated and newly described type strains.</title>
        <authorList>
            <person name="Whitman W."/>
        </authorList>
    </citation>
    <scope>NUCLEOTIDE SEQUENCE [LARGE SCALE GENOMIC DNA]</scope>
    <source>
        <strain evidence="2 3">CGMCC 4.7125</strain>
    </source>
</reference>
<dbReference type="InterPro" id="IPR011059">
    <property type="entry name" value="Metal-dep_hydrolase_composite"/>
</dbReference>
<dbReference type="InterPro" id="IPR006311">
    <property type="entry name" value="TAT_signal"/>
</dbReference>
<evidence type="ECO:0000313" key="3">
    <source>
        <dbReference type="Proteomes" id="UP000238362"/>
    </source>
</evidence>
<feature type="compositionally biased region" description="Basic and acidic residues" evidence="1">
    <location>
        <begin position="1"/>
        <end position="10"/>
    </location>
</feature>
<dbReference type="PROSITE" id="PS51318">
    <property type="entry name" value="TAT"/>
    <property type="match status" value="1"/>
</dbReference>
<feature type="region of interest" description="Disordered" evidence="1">
    <location>
        <begin position="1"/>
        <end position="21"/>
    </location>
</feature>
<dbReference type="GO" id="GO:0016810">
    <property type="term" value="F:hydrolase activity, acting on carbon-nitrogen (but not peptide) bonds"/>
    <property type="evidence" value="ECO:0007669"/>
    <property type="project" value="InterPro"/>
</dbReference>